<dbReference type="AlphaFoldDB" id="A0AB34IL69"/>
<feature type="compositionally biased region" description="Polar residues" evidence="1">
    <location>
        <begin position="204"/>
        <end position="217"/>
    </location>
</feature>
<sequence>MKRLFESDNQARVGGIQHIPELIAKLTKEFRNEKEALAFEFDFANWDLNSWVMDQKLSGEHSGISSKLVYTYSYDPMLKVHGCVKVQYKNNISWQGNSVEAEYSPIVRVQEEVPTKDGEGMQTVERNVSDKAGVRFVLHPPDLTREPKREQLKTNEFDPAAAIRLLLNKRSKDLSYEAVEHWEALGKLHDQHGRNAEDVPQMPFQVNTPSGSGLTSQ</sequence>
<comment type="caution">
    <text evidence="2">The sequence shown here is derived from an EMBL/GenBank/DDBJ whole genome shotgun (WGS) entry which is preliminary data.</text>
</comment>
<gene>
    <name evidence="2" type="ORF">AB1Y20_012670</name>
</gene>
<reference evidence="2 3" key="1">
    <citation type="journal article" date="2024" name="Science">
        <title>Giant polyketide synthase enzymes in the biosynthesis of giant marine polyether toxins.</title>
        <authorList>
            <person name="Fallon T.R."/>
            <person name="Shende V.V."/>
            <person name="Wierzbicki I.H."/>
            <person name="Pendleton A.L."/>
            <person name="Watervoot N.F."/>
            <person name="Auber R.P."/>
            <person name="Gonzalez D.J."/>
            <person name="Wisecaver J.H."/>
            <person name="Moore B.S."/>
        </authorList>
    </citation>
    <scope>NUCLEOTIDE SEQUENCE [LARGE SCALE GENOMIC DNA]</scope>
    <source>
        <strain evidence="2 3">12B1</strain>
    </source>
</reference>
<protein>
    <submittedName>
        <fullName evidence="2">Uncharacterized protein</fullName>
    </submittedName>
</protein>
<proteinExistence type="predicted"/>
<dbReference type="Proteomes" id="UP001515480">
    <property type="component" value="Unassembled WGS sequence"/>
</dbReference>
<dbReference type="EMBL" id="JBGBPQ010000024">
    <property type="protein sequence ID" value="KAL1499992.1"/>
    <property type="molecule type" value="Genomic_DNA"/>
</dbReference>
<evidence type="ECO:0000313" key="3">
    <source>
        <dbReference type="Proteomes" id="UP001515480"/>
    </source>
</evidence>
<feature type="region of interest" description="Disordered" evidence="1">
    <location>
        <begin position="194"/>
        <end position="217"/>
    </location>
</feature>
<evidence type="ECO:0000313" key="2">
    <source>
        <dbReference type="EMBL" id="KAL1499992.1"/>
    </source>
</evidence>
<accession>A0AB34IL69</accession>
<name>A0AB34IL69_PRYPA</name>
<organism evidence="2 3">
    <name type="scientific">Prymnesium parvum</name>
    <name type="common">Toxic golden alga</name>
    <dbReference type="NCBI Taxonomy" id="97485"/>
    <lineage>
        <taxon>Eukaryota</taxon>
        <taxon>Haptista</taxon>
        <taxon>Haptophyta</taxon>
        <taxon>Prymnesiophyceae</taxon>
        <taxon>Prymnesiales</taxon>
        <taxon>Prymnesiaceae</taxon>
        <taxon>Prymnesium</taxon>
    </lineage>
</organism>
<keyword evidence="3" id="KW-1185">Reference proteome</keyword>
<evidence type="ECO:0000256" key="1">
    <source>
        <dbReference type="SAM" id="MobiDB-lite"/>
    </source>
</evidence>